<keyword evidence="2" id="KW-1133">Transmembrane helix</keyword>
<reference evidence="4 5" key="1">
    <citation type="submission" date="2017-03" db="EMBL/GenBank/DDBJ databases">
        <title>Lifting the veil on microbial sulfur biogeochemistry in mining wastewaters.</title>
        <authorList>
            <person name="Kantor R.S."/>
            <person name="Colenbrander Nelson T."/>
            <person name="Marshall S."/>
            <person name="Bennett D."/>
            <person name="Apte S."/>
            <person name="Camacho D."/>
            <person name="Thomas B.C."/>
            <person name="Warren L.A."/>
            <person name="Banfield J.F."/>
        </authorList>
    </citation>
    <scope>NUCLEOTIDE SEQUENCE [LARGE SCALE GENOMIC DNA]</scope>
    <source>
        <strain evidence="4">21-59-9</strain>
    </source>
</reference>
<proteinExistence type="predicted"/>
<accession>A0A257SXF3</accession>
<evidence type="ECO:0000259" key="3">
    <source>
        <dbReference type="PROSITE" id="PS50943"/>
    </source>
</evidence>
<dbReference type="Pfam" id="PF13464">
    <property type="entry name" value="RodZ_C"/>
    <property type="match status" value="1"/>
</dbReference>
<feature type="transmembrane region" description="Helical" evidence="2">
    <location>
        <begin position="111"/>
        <end position="129"/>
    </location>
</feature>
<dbReference type="InterPro" id="IPR025194">
    <property type="entry name" value="RodZ-like_C"/>
</dbReference>
<feature type="region of interest" description="Disordered" evidence="1">
    <location>
        <begin position="305"/>
        <end position="326"/>
    </location>
</feature>
<protein>
    <recommendedName>
        <fullName evidence="3">HTH cro/C1-type domain-containing protein</fullName>
    </recommendedName>
</protein>
<evidence type="ECO:0000313" key="4">
    <source>
        <dbReference type="EMBL" id="OYV77968.1"/>
    </source>
</evidence>
<feature type="domain" description="HTH cro/C1-type" evidence="3">
    <location>
        <begin position="16"/>
        <end position="76"/>
    </location>
</feature>
<name>A0A257SXF3_9PROT</name>
<dbReference type="CDD" id="cd00093">
    <property type="entry name" value="HTH_XRE"/>
    <property type="match status" value="1"/>
</dbReference>
<keyword evidence="2" id="KW-0472">Membrane</keyword>
<dbReference type="Proteomes" id="UP000216779">
    <property type="component" value="Unassembled WGS sequence"/>
</dbReference>
<dbReference type="PANTHER" id="PTHR34475">
    <property type="match status" value="1"/>
</dbReference>
<dbReference type="PANTHER" id="PTHR34475:SF1">
    <property type="entry name" value="CYTOSKELETON PROTEIN RODZ"/>
    <property type="match status" value="1"/>
</dbReference>
<dbReference type="Gene3D" id="1.10.260.40">
    <property type="entry name" value="lambda repressor-like DNA-binding domains"/>
    <property type="match status" value="1"/>
</dbReference>
<dbReference type="AlphaFoldDB" id="A0A257SXF3"/>
<evidence type="ECO:0000313" key="5">
    <source>
        <dbReference type="Proteomes" id="UP000216779"/>
    </source>
</evidence>
<dbReference type="GO" id="GO:0003677">
    <property type="term" value="F:DNA binding"/>
    <property type="evidence" value="ECO:0007669"/>
    <property type="project" value="InterPro"/>
</dbReference>
<keyword evidence="2" id="KW-0812">Transmembrane</keyword>
<comment type="caution">
    <text evidence="4">The sequence shown here is derived from an EMBL/GenBank/DDBJ whole genome shotgun (WGS) entry which is preliminary data.</text>
</comment>
<evidence type="ECO:0000256" key="1">
    <source>
        <dbReference type="SAM" id="MobiDB-lite"/>
    </source>
</evidence>
<dbReference type="PROSITE" id="PS50943">
    <property type="entry name" value="HTH_CROC1"/>
    <property type="match status" value="1"/>
</dbReference>
<dbReference type="InterPro" id="IPR001387">
    <property type="entry name" value="Cro/C1-type_HTH"/>
</dbReference>
<dbReference type="InterPro" id="IPR050400">
    <property type="entry name" value="Bact_Cytoskel_RodZ"/>
</dbReference>
<dbReference type="InterPro" id="IPR010982">
    <property type="entry name" value="Lambda_DNA-bd_dom_sf"/>
</dbReference>
<dbReference type="SUPFAM" id="SSF47413">
    <property type="entry name" value="lambda repressor-like DNA-binding domains"/>
    <property type="match status" value="1"/>
</dbReference>
<feature type="compositionally biased region" description="Low complexity" evidence="1">
    <location>
        <begin position="306"/>
        <end position="326"/>
    </location>
</feature>
<sequence length="326" mass="32822">MGAEDLGEGTGSASSLRQEREARGWTMAEVAQRLHINEAQVRALEAGRYEALPGAAFARGFLKNYALLLGLDPAPLLAEYDARSGGVAVRPTERVLPDSEGPMLDYSWRTIGISLLALLILVLLAWWIWEGRGPAEPASSMAPAASVAGKAVAVVPAQAPAPVVIRSAPAAAVSAAASPAAVVTGTGSSSALPAAADLVFQFSGNCWVQVKDATGKVLLAELGRAGAQAQVSGGVPPYQVLVGNVKGVVITYHGAAVAFPAHPQQGVARLRIGVAPVASAASAAPVAPVRSGRPLQAAVPLATPASGATSSVSSTASGSSEVSHAP</sequence>
<gene>
    <name evidence="4" type="ORF">B7Z70_09765</name>
</gene>
<organism evidence="4 5">
    <name type="scientific">Acidithiobacillus ferrivorans</name>
    <dbReference type="NCBI Taxonomy" id="160808"/>
    <lineage>
        <taxon>Bacteria</taxon>
        <taxon>Pseudomonadati</taxon>
        <taxon>Pseudomonadota</taxon>
        <taxon>Acidithiobacillia</taxon>
        <taxon>Acidithiobacillales</taxon>
        <taxon>Acidithiobacillaceae</taxon>
        <taxon>Acidithiobacillus</taxon>
    </lineage>
</organism>
<dbReference type="Pfam" id="PF13413">
    <property type="entry name" value="HTH_25"/>
    <property type="match status" value="1"/>
</dbReference>
<dbReference type="EMBL" id="NCBC01000382">
    <property type="protein sequence ID" value="OYV77968.1"/>
    <property type="molecule type" value="Genomic_DNA"/>
</dbReference>
<dbReference type="SMART" id="SM00530">
    <property type="entry name" value="HTH_XRE"/>
    <property type="match status" value="1"/>
</dbReference>
<evidence type="ECO:0000256" key="2">
    <source>
        <dbReference type="SAM" id="Phobius"/>
    </source>
</evidence>